<proteinExistence type="predicted"/>
<dbReference type="PROSITE" id="PS51257">
    <property type="entry name" value="PROKAR_LIPOPROTEIN"/>
    <property type="match status" value="1"/>
</dbReference>
<evidence type="ECO:0000313" key="5">
    <source>
        <dbReference type="Proteomes" id="UP000838748"/>
    </source>
</evidence>
<gene>
    <name evidence="4" type="ORF">VMF7928_02936</name>
</gene>
<dbReference type="InterPro" id="IPR021109">
    <property type="entry name" value="Peptidase_aspartic_dom_sf"/>
</dbReference>
<reference evidence="4" key="1">
    <citation type="submission" date="2021-11" db="EMBL/GenBank/DDBJ databases">
        <authorList>
            <person name="Rodrigo-Torres L."/>
            <person name="Arahal R. D."/>
            <person name="Lucena T."/>
        </authorList>
    </citation>
    <scope>NUCLEOTIDE SEQUENCE</scope>
    <source>
        <strain evidence="4">CECT 7928</strain>
    </source>
</reference>
<evidence type="ECO:0000256" key="1">
    <source>
        <dbReference type="SAM" id="Coils"/>
    </source>
</evidence>
<sequence length="249" mass="28037">MYKRLAPVLVFSLLSGCSLVNGDQYHQENLQAIKASEKNVNVKISELNLQLRKQSQQISSLRSEVSSLNSDIEKYHKDNQAKSAEASSAAAAKQPSPTASQVQQTPSNKIVLGELEKVHIDSLNKSFTARIDTGASISSLNAVDIQEFERNGQQWVKFHLFDGKQAIDEKNWVEAPILKHVKVRQATVSKAKRRAVIELWIKVGKIHEKVQFNLADRTQMKYPILLGREFIRDIATVDVSKQFLQSENK</sequence>
<evidence type="ECO:0000313" key="4">
    <source>
        <dbReference type="EMBL" id="CAH0540536.1"/>
    </source>
</evidence>
<feature type="region of interest" description="Disordered" evidence="2">
    <location>
        <begin position="78"/>
        <end position="106"/>
    </location>
</feature>
<dbReference type="PANTHER" id="PTHR38037">
    <property type="entry name" value="ZN_PROTEASE DOMAIN-CONTAINING PROTEIN"/>
    <property type="match status" value="1"/>
</dbReference>
<keyword evidence="5" id="KW-1185">Reference proteome</keyword>
<dbReference type="SUPFAM" id="SSF50630">
    <property type="entry name" value="Acid proteases"/>
    <property type="match status" value="1"/>
</dbReference>
<protein>
    <recommendedName>
        <fullName evidence="3">Retropepsin-like aspartic endopeptidase domain-containing protein</fullName>
    </recommendedName>
</protein>
<name>A0ABN8E8G9_9VIBR</name>
<feature type="domain" description="Retropepsin-like aspartic endopeptidase" evidence="3">
    <location>
        <begin position="111"/>
        <end position="247"/>
    </location>
</feature>
<dbReference type="InterPro" id="IPR008503">
    <property type="entry name" value="Asp_endopeptidase"/>
</dbReference>
<feature type="coiled-coil region" evidence="1">
    <location>
        <begin position="44"/>
        <end position="78"/>
    </location>
</feature>
<dbReference type="Proteomes" id="UP000838748">
    <property type="component" value="Unassembled WGS sequence"/>
</dbReference>
<dbReference type="PANTHER" id="PTHR38037:SF2">
    <property type="entry name" value="ATP-DEPENDENT ZINC PROTEASE DOMAIN-CONTAINING PROTEIN-RELATED"/>
    <property type="match status" value="1"/>
</dbReference>
<comment type="caution">
    <text evidence="4">The sequence shown here is derived from an EMBL/GenBank/DDBJ whole genome shotgun (WGS) entry which is preliminary data.</text>
</comment>
<dbReference type="RefSeq" id="WP_237362450.1">
    <property type="nucleotide sequence ID" value="NZ_CAKLDM010000002.1"/>
</dbReference>
<dbReference type="EMBL" id="CAKLDM010000002">
    <property type="protein sequence ID" value="CAH0540536.1"/>
    <property type="molecule type" value="Genomic_DNA"/>
</dbReference>
<evidence type="ECO:0000256" key="2">
    <source>
        <dbReference type="SAM" id="MobiDB-lite"/>
    </source>
</evidence>
<evidence type="ECO:0000259" key="3">
    <source>
        <dbReference type="Pfam" id="PF05618"/>
    </source>
</evidence>
<accession>A0ABN8E8G9</accession>
<organism evidence="4 5">
    <name type="scientific">Vibrio marisflavi CECT 7928</name>
    <dbReference type="NCBI Taxonomy" id="634439"/>
    <lineage>
        <taxon>Bacteria</taxon>
        <taxon>Pseudomonadati</taxon>
        <taxon>Pseudomonadota</taxon>
        <taxon>Gammaproteobacteria</taxon>
        <taxon>Vibrionales</taxon>
        <taxon>Vibrionaceae</taxon>
        <taxon>Vibrio</taxon>
    </lineage>
</organism>
<dbReference type="Pfam" id="PF05618">
    <property type="entry name" value="Zn_protease"/>
    <property type="match status" value="1"/>
</dbReference>
<keyword evidence="1" id="KW-0175">Coiled coil</keyword>
<dbReference type="Gene3D" id="2.40.70.10">
    <property type="entry name" value="Acid Proteases"/>
    <property type="match status" value="1"/>
</dbReference>
<feature type="compositionally biased region" description="Low complexity" evidence="2">
    <location>
        <begin position="81"/>
        <end position="100"/>
    </location>
</feature>